<keyword evidence="2" id="KW-1185">Reference proteome</keyword>
<sequence>MTRILVLAKTPVPGRVKTRLCPPWTHEQAAAVAAAALNDTLETVGAGVLVVDGDHPAPTGWDRIAQRGDQLPSRLANAFADAGAGPAVLIGMDTPQVTRGLLADAAARLANVDAVLGRAEDGGWWALGLRDPAHAAMLRAIPTSRADTGARTLRALQDLGLRVGLLPVLRDVDTVGDARAVAALCPDESQFRRVVTTLDAGVPA</sequence>
<organism evidence="1 2">
    <name type="scientific">Actinoplanes auranticolor</name>
    <dbReference type="NCBI Taxonomy" id="47988"/>
    <lineage>
        <taxon>Bacteria</taxon>
        <taxon>Bacillati</taxon>
        <taxon>Actinomycetota</taxon>
        <taxon>Actinomycetes</taxon>
        <taxon>Micromonosporales</taxon>
        <taxon>Micromonosporaceae</taxon>
        <taxon>Actinoplanes</taxon>
    </lineage>
</organism>
<dbReference type="InterPro" id="IPR029044">
    <property type="entry name" value="Nucleotide-diphossugar_trans"/>
</dbReference>
<evidence type="ECO:0000313" key="2">
    <source>
        <dbReference type="Proteomes" id="UP000681340"/>
    </source>
</evidence>
<dbReference type="InterPro" id="IPR018641">
    <property type="entry name" value="Trfase_1_rSAM/seldom-assoc"/>
</dbReference>
<proteinExistence type="predicted"/>
<dbReference type="RefSeq" id="WP_212994540.1">
    <property type="nucleotide sequence ID" value="NZ_BAABEA010000003.1"/>
</dbReference>
<dbReference type="EMBL" id="BOQL01000085">
    <property type="protein sequence ID" value="GIM79811.1"/>
    <property type="molecule type" value="Genomic_DNA"/>
</dbReference>
<evidence type="ECO:0000313" key="1">
    <source>
        <dbReference type="EMBL" id="GIM79811.1"/>
    </source>
</evidence>
<evidence type="ECO:0008006" key="3">
    <source>
        <dbReference type="Google" id="ProtNLM"/>
    </source>
</evidence>
<name>A0A919VWR7_9ACTN</name>
<dbReference type="Proteomes" id="UP000681340">
    <property type="component" value="Unassembled WGS sequence"/>
</dbReference>
<dbReference type="PANTHER" id="PTHR36529:SF1">
    <property type="entry name" value="GLYCOSYLTRANSFERASE"/>
    <property type="match status" value="1"/>
</dbReference>
<reference evidence="1" key="1">
    <citation type="submission" date="2021-03" db="EMBL/GenBank/DDBJ databases">
        <title>Whole genome shotgun sequence of Actinoplanes auranticolor NBRC 12245.</title>
        <authorList>
            <person name="Komaki H."/>
            <person name="Tamura T."/>
        </authorList>
    </citation>
    <scope>NUCLEOTIDE SEQUENCE</scope>
    <source>
        <strain evidence="1">NBRC 12245</strain>
    </source>
</reference>
<comment type="caution">
    <text evidence="1">The sequence shown here is derived from an EMBL/GenBank/DDBJ whole genome shotgun (WGS) entry which is preliminary data.</text>
</comment>
<protein>
    <recommendedName>
        <fullName evidence="3">Glycosyltransferase A (GT-A) superfamily protein (DUF2064 family)</fullName>
    </recommendedName>
</protein>
<dbReference type="PANTHER" id="PTHR36529">
    <property type="entry name" value="SLL1095 PROTEIN"/>
    <property type="match status" value="1"/>
</dbReference>
<dbReference type="SUPFAM" id="SSF53448">
    <property type="entry name" value="Nucleotide-diphospho-sugar transferases"/>
    <property type="match status" value="1"/>
</dbReference>
<dbReference type="Gene3D" id="3.90.550.10">
    <property type="entry name" value="Spore Coat Polysaccharide Biosynthesis Protein SpsA, Chain A"/>
    <property type="match status" value="1"/>
</dbReference>
<dbReference type="Pfam" id="PF09837">
    <property type="entry name" value="DUF2064"/>
    <property type="match status" value="1"/>
</dbReference>
<dbReference type="AlphaFoldDB" id="A0A919VWR7"/>
<accession>A0A919VWR7</accession>
<gene>
    <name evidence="1" type="ORF">Aau02nite_87600</name>
</gene>